<dbReference type="InterPro" id="IPR006311">
    <property type="entry name" value="TAT_signal"/>
</dbReference>
<feature type="chain" id="PRO_5047145124" description="beta-galactosidase" evidence="8">
    <location>
        <begin position="18"/>
        <end position="934"/>
    </location>
</feature>
<dbReference type="Pfam" id="PF02837">
    <property type="entry name" value="Glyco_hydro_2_N"/>
    <property type="match status" value="1"/>
</dbReference>
<evidence type="ECO:0000259" key="9">
    <source>
        <dbReference type="Pfam" id="PF00703"/>
    </source>
</evidence>
<dbReference type="RefSeq" id="WP_380044749.1">
    <property type="nucleotide sequence ID" value="NZ_JBHLTC010000008.1"/>
</dbReference>
<dbReference type="Gene3D" id="3.20.20.80">
    <property type="entry name" value="Glycosidases"/>
    <property type="match status" value="1"/>
</dbReference>
<dbReference type="EMBL" id="JBHLTC010000008">
    <property type="protein sequence ID" value="MFC0624026.1"/>
    <property type="molecule type" value="Genomic_DNA"/>
</dbReference>
<dbReference type="InterPro" id="IPR006101">
    <property type="entry name" value="Glyco_hydro_2"/>
</dbReference>
<dbReference type="PANTHER" id="PTHR46323:SF2">
    <property type="entry name" value="BETA-GALACTOSIDASE"/>
    <property type="match status" value="1"/>
</dbReference>
<reference evidence="13 14" key="1">
    <citation type="submission" date="2024-09" db="EMBL/GenBank/DDBJ databases">
        <authorList>
            <person name="Sun Q."/>
            <person name="Mori K."/>
        </authorList>
    </citation>
    <scope>NUCLEOTIDE SEQUENCE [LARGE SCALE GENOMIC DNA]</scope>
    <source>
        <strain evidence="13 14">CGMCC 1.15906</strain>
    </source>
</reference>
<feature type="domain" description="Glycoside hydrolase family 2 immunoglobulin-like beta-sandwich" evidence="9">
    <location>
        <begin position="211"/>
        <end position="300"/>
    </location>
</feature>
<evidence type="ECO:0000256" key="3">
    <source>
        <dbReference type="ARBA" id="ARBA00012756"/>
    </source>
</evidence>
<evidence type="ECO:0000256" key="7">
    <source>
        <dbReference type="SAM" id="MobiDB-lite"/>
    </source>
</evidence>
<evidence type="ECO:0000256" key="8">
    <source>
        <dbReference type="SAM" id="SignalP"/>
    </source>
</evidence>
<evidence type="ECO:0000259" key="11">
    <source>
        <dbReference type="Pfam" id="PF02837"/>
    </source>
</evidence>
<dbReference type="GO" id="GO:0016787">
    <property type="term" value="F:hydrolase activity"/>
    <property type="evidence" value="ECO:0007669"/>
    <property type="project" value="UniProtKB-KW"/>
</dbReference>
<accession>A0ABV6QHA6</accession>
<evidence type="ECO:0000313" key="14">
    <source>
        <dbReference type="Proteomes" id="UP001589890"/>
    </source>
</evidence>
<feature type="domain" description="Glycosyl hydrolases family 2 sugar binding" evidence="11">
    <location>
        <begin position="94"/>
        <end position="198"/>
    </location>
</feature>
<feature type="domain" description="Beta galactosidase small chain/" evidence="12">
    <location>
        <begin position="758"/>
        <end position="856"/>
    </location>
</feature>
<dbReference type="Proteomes" id="UP001589890">
    <property type="component" value="Unassembled WGS sequence"/>
</dbReference>
<evidence type="ECO:0000259" key="10">
    <source>
        <dbReference type="Pfam" id="PF02836"/>
    </source>
</evidence>
<dbReference type="PRINTS" id="PR00132">
    <property type="entry name" value="GLHYDRLASE2"/>
</dbReference>
<protein>
    <recommendedName>
        <fullName evidence="3">beta-galactosidase</fullName>
        <ecNumber evidence="3">3.2.1.23</ecNumber>
    </recommendedName>
    <alternativeName>
        <fullName evidence="6">Lactase</fullName>
    </alternativeName>
</protein>
<evidence type="ECO:0000256" key="1">
    <source>
        <dbReference type="ARBA" id="ARBA00001412"/>
    </source>
</evidence>
<dbReference type="InterPro" id="IPR036156">
    <property type="entry name" value="Beta-gal/glucu_dom_sf"/>
</dbReference>
<evidence type="ECO:0000256" key="5">
    <source>
        <dbReference type="ARBA" id="ARBA00023295"/>
    </source>
</evidence>
<comment type="catalytic activity">
    <reaction evidence="1">
        <text>Hydrolysis of terminal non-reducing beta-D-galactose residues in beta-D-galactosides.</text>
        <dbReference type="EC" id="3.2.1.23"/>
    </reaction>
</comment>
<dbReference type="SUPFAM" id="SSF74650">
    <property type="entry name" value="Galactose mutarotase-like"/>
    <property type="match status" value="1"/>
</dbReference>
<evidence type="ECO:0000313" key="13">
    <source>
        <dbReference type="EMBL" id="MFC0624026.1"/>
    </source>
</evidence>
<dbReference type="InterPro" id="IPR006102">
    <property type="entry name" value="Ig-like_GH2"/>
</dbReference>
<feature type="domain" description="Glycoside hydrolase family 2 catalytic" evidence="10">
    <location>
        <begin position="308"/>
        <end position="518"/>
    </location>
</feature>
<keyword evidence="5" id="KW-0326">Glycosidase</keyword>
<dbReference type="InterPro" id="IPR004199">
    <property type="entry name" value="B-gal_small/dom_5"/>
</dbReference>
<dbReference type="InterPro" id="IPR011013">
    <property type="entry name" value="Gal_mutarotase_sf_dom"/>
</dbReference>
<evidence type="ECO:0000256" key="2">
    <source>
        <dbReference type="ARBA" id="ARBA00007401"/>
    </source>
</evidence>
<dbReference type="Pfam" id="PF02836">
    <property type="entry name" value="Glyco_hydro_2_C"/>
    <property type="match status" value="1"/>
</dbReference>
<dbReference type="InterPro" id="IPR050347">
    <property type="entry name" value="Bact_Beta-galactosidase"/>
</dbReference>
<dbReference type="EC" id="3.2.1.23" evidence="3"/>
<dbReference type="Pfam" id="PF00703">
    <property type="entry name" value="Glyco_hydro_2"/>
    <property type="match status" value="1"/>
</dbReference>
<dbReference type="SUPFAM" id="SSF49303">
    <property type="entry name" value="beta-Galactosidase/glucuronidase domain"/>
    <property type="match status" value="2"/>
</dbReference>
<organism evidence="13 14">
    <name type="scientific">Kribbella deserti</name>
    <dbReference type="NCBI Taxonomy" id="1926257"/>
    <lineage>
        <taxon>Bacteria</taxon>
        <taxon>Bacillati</taxon>
        <taxon>Actinomycetota</taxon>
        <taxon>Actinomycetes</taxon>
        <taxon>Propionibacteriales</taxon>
        <taxon>Kribbellaceae</taxon>
        <taxon>Kribbella</taxon>
    </lineage>
</organism>
<dbReference type="InterPro" id="IPR014718">
    <property type="entry name" value="GH-type_carb-bd"/>
</dbReference>
<keyword evidence="14" id="KW-1185">Reference proteome</keyword>
<dbReference type="Gene3D" id="2.60.120.260">
    <property type="entry name" value="Galactose-binding domain-like"/>
    <property type="match status" value="1"/>
</dbReference>
<dbReference type="InterPro" id="IPR017853">
    <property type="entry name" value="GH"/>
</dbReference>
<comment type="caution">
    <text evidence="13">The sequence shown here is derived from an EMBL/GenBank/DDBJ whole genome shotgun (WGS) entry which is preliminary data.</text>
</comment>
<dbReference type="Gene3D" id="2.60.40.10">
    <property type="entry name" value="Immunoglobulins"/>
    <property type="match status" value="2"/>
</dbReference>
<keyword evidence="8" id="KW-0732">Signal</keyword>
<keyword evidence="4 13" id="KW-0378">Hydrolase</keyword>
<comment type="similarity">
    <text evidence="2">Belongs to the glycosyl hydrolase 2 family.</text>
</comment>
<dbReference type="InterPro" id="IPR006103">
    <property type="entry name" value="Glyco_hydro_2_cat"/>
</dbReference>
<dbReference type="PROSITE" id="PS51318">
    <property type="entry name" value="TAT"/>
    <property type="match status" value="1"/>
</dbReference>
<name>A0ABV6QHA6_9ACTN</name>
<dbReference type="SUPFAM" id="SSF51445">
    <property type="entry name" value="(Trans)glycosidases"/>
    <property type="match status" value="1"/>
</dbReference>
<evidence type="ECO:0000256" key="4">
    <source>
        <dbReference type="ARBA" id="ARBA00022801"/>
    </source>
</evidence>
<gene>
    <name evidence="13" type="ORF">ACFFGN_08125</name>
</gene>
<dbReference type="Gene3D" id="2.70.98.10">
    <property type="match status" value="1"/>
</dbReference>
<dbReference type="SUPFAM" id="SSF49785">
    <property type="entry name" value="Galactose-binding domain-like"/>
    <property type="match status" value="1"/>
</dbReference>
<feature type="signal peptide" evidence="8">
    <location>
        <begin position="1"/>
        <end position="17"/>
    </location>
</feature>
<dbReference type="InterPro" id="IPR006104">
    <property type="entry name" value="Glyco_hydro_2_N"/>
</dbReference>
<sequence length="934" mass="103358">MALQRRNFLALSAAAGAAGLAGLRPDLARAVSTAGTATERLLLTGRDREQTVDWDFMVTSGRRAGTWAKIPTPSHWEFHGFGTYNWGFNLVPEEKGHYRHSFSPPARWQDKRTYLVFEGSMTDTEVWINGQSAGPRHRGGFYRFRYDVTDLLRLGSPNHLEVVVHKESSDESVNRAERMGDYWNFGGIFRPVYLQAVPAESIERLAVDARADGSFAVDVYLDRPRTADRVVAQIRKLDGTPVGKPFAASIAAGESTVTLRTNAGKIRTWNAEAPNLYQVEVRLYAGQREWHRTSERFGFRTVEVRPGDGVYINGSKIVFKGANRHTSWPTSGRTSSRKLSRDDILLMKEMNMNAVRMAHYPPDTHFLDLCDELGLYVLDELAGWQKKYDEEVAAPLVKSLVTRDVNHPSVVFWCNGNEGGWNTALDSHYERYDPQGRKVLHPWATFSDINTDHYESYDSTKRILEGDTIFMSTEFLHGLYDGGSGAGLDDYWKLMAGTPLGAGGFLWALADEGVVRDDRDGAMDVMGNAAPDGIVGPFREREASFATIKDIWSPVQLTDADALRQRFPARFTGQIPITNRYHFTNTKACRFTWTLSDFATPASGRTGSTVRVRGTAAAPDIAPGASGVLDLKLPLNWRRFDALTVTVEDSTGLELTSWRLTVGKAADRVAKLVDRGNWRHVNGSADGSLITMRAGRTEIQVDASTGRLAGVRAGGRPISLANGPALSTGTATLAGLTHGAEGASYVIKAQYSGDLRYVQWRLHPSGWLQLDYEYSLAGAHPFFGVDFDYPEAAMTGLTWLGQGPYRVWKNRRRGLLTDVWHKTANDTATGASGWEYPEFKGYHAETSWAMLHTTEGQILVVAENDDLFLRVGTPKMGPDPRFTAPPFPAGNLSFLDAIPAIGTKFDPPTALGPQSQPTPSQTPHPRTLHFNFTP</sequence>
<evidence type="ECO:0000259" key="12">
    <source>
        <dbReference type="Pfam" id="PF02929"/>
    </source>
</evidence>
<dbReference type="InterPro" id="IPR013783">
    <property type="entry name" value="Ig-like_fold"/>
</dbReference>
<dbReference type="Pfam" id="PF02929">
    <property type="entry name" value="Bgal_small_N"/>
    <property type="match status" value="1"/>
</dbReference>
<dbReference type="InterPro" id="IPR008979">
    <property type="entry name" value="Galactose-bd-like_sf"/>
</dbReference>
<proteinExistence type="inferred from homology"/>
<dbReference type="PANTHER" id="PTHR46323">
    <property type="entry name" value="BETA-GALACTOSIDASE"/>
    <property type="match status" value="1"/>
</dbReference>
<evidence type="ECO:0000256" key="6">
    <source>
        <dbReference type="ARBA" id="ARBA00032230"/>
    </source>
</evidence>
<feature type="compositionally biased region" description="Low complexity" evidence="7">
    <location>
        <begin position="913"/>
        <end position="923"/>
    </location>
</feature>
<feature type="region of interest" description="Disordered" evidence="7">
    <location>
        <begin position="905"/>
        <end position="934"/>
    </location>
</feature>